<gene>
    <name evidence="1" type="ORF">PGQ11_001114</name>
</gene>
<sequence>MCELHSLRCTRCKMVWTAYKKLASCESQDPDIECPASLCMYVGNPRKPTRSECDDCREIREVLESLEEDNEEELQIVP</sequence>
<comment type="caution">
    <text evidence="1">The sequence shown here is derived from an EMBL/GenBank/DDBJ whole genome shotgun (WGS) entry which is preliminary data.</text>
</comment>
<name>A0ABR2JM19_9PEZI</name>
<evidence type="ECO:0000313" key="2">
    <source>
        <dbReference type="Proteomes" id="UP001390339"/>
    </source>
</evidence>
<dbReference type="Proteomes" id="UP001390339">
    <property type="component" value="Unassembled WGS sequence"/>
</dbReference>
<evidence type="ECO:0000313" key="1">
    <source>
        <dbReference type="EMBL" id="KAK8879820.1"/>
    </source>
</evidence>
<dbReference type="EMBL" id="JAPCWZ010000001">
    <property type="protein sequence ID" value="KAK8879820.1"/>
    <property type="molecule type" value="Genomic_DNA"/>
</dbReference>
<keyword evidence="2" id="KW-1185">Reference proteome</keyword>
<reference evidence="1 2" key="1">
    <citation type="journal article" date="2024" name="IMA Fungus">
        <title>Apiospora arundinis, a panoply of carbohydrate-active enzymes and secondary metabolites.</title>
        <authorList>
            <person name="Sorensen T."/>
            <person name="Petersen C."/>
            <person name="Muurmann A.T."/>
            <person name="Christiansen J.V."/>
            <person name="Brundto M.L."/>
            <person name="Overgaard C.K."/>
            <person name="Boysen A.T."/>
            <person name="Wollenberg R.D."/>
            <person name="Larsen T.O."/>
            <person name="Sorensen J.L."/>
            <person name="Nielsen K.L."/>
            <person name="Sondergaard T.E."/>
        </authorList>
    </citation>
    <scope>NUCLEOTIDE SEQUENCE [LARGE SCALE GENOMIC DNA]</scope>
    <source>
        <strain evidence="1 2">AAU 773</strain>
    </source>
</reference>
<proteinExistence type="predicted"/>
<protein>
    <submittedName>
        <fullName evidence="1">Uncharacterized protein</fullName>
    </submittedName>
</protein>
<accession>A0ABR2JM19</accession>
<organism evidence="1 2">
    <name type="scientific">Apiospora arundinis</name>
    <dbReference type="NCBI Taxonomy" id="335852"/>
    <lineage>
        <taxon>Eukaryota</taxon>
        <taxon>Fungi</taxon>
        <taxon>Dikarya</taxon>
        <taxon>Ascomycota</taxon>
        <taxon>Pezizomycotina</taxon>
        <taxon>Sordariomycetes</taxon>
        <taxon>Xylariomycetidae</taxon>
        <taxon>Amphisphaeriales</taxon>
        <taxon>Apiosporaceae</taxon>
        <taxon>Apiospora</taxon>
    </lineage>
</organism>